<proteinExistence type="inferred from homology"/>
<feature type="transmembrane region" description="Helical" evidence="9">
    <location>
        <begin position="145"/>
        <end position="167"/>
    </location>
</feature>
<evidence type="ECO:0000256" key="7">
    <source>
        <dbReference type="ARBA" id="ARBA00023136"/>
    </source>
</evidence>
<dbReference type="AlphaFoldDB" id="A0A5D0MCT9"/>
<dbReference type="PIRSF" id="PIRSF016661">
    <property type="entry name" value="BioY"/>
    <property type="match status" value="1"/>
</dbReference>
<evidence type="ECO:0000256" key="8">
    <source>
        <dbReference type="PIRNR" id="PIRNR016661"/>
    </source>
</evidence>
<keyword evidence="6 9" id="KW-1133">Transmembrane helix</keyword>
<keyword evidence="4 8" id="KW-1003">Cell membrane</keyword>
<evidence type="ECO:0000256" key="4">
    <source>
        <dbReference type="ARBA" id="ARBA00022475"/>
    </source>
</evidence>
<feature type="transmembrane region" description="Helical" evidence="9">
    <location>
        <begin position="114"/>
        <end position="133"/>
    </location>
</feature>
<sequence>MKYEIKNLILTALFSALIAISAYIIIPIPFSPVPITAQTIIVMLAGSLLSSVHAGTSVLIFLLMGAVGLPVFSKGQSGVGTILGPTGGYLIGFFLAVIAISLLTKNKKNFKRFLTANIIGGVIIIYTAGVLWLSFISNIGIKKALLVGAVPFLPGDILKVILASFLANKLKKYI</sequence>
<evidence type="ECO:0000256" key="6">
    <source>
        <dbReference type="ARBA" id="ARBA00022989"/>
    </source>
</evidence>
<feature type="transmembrane region" description="Helical" evidence="9">
    <location>
        <begin position="56"/>
        <end position="73"/>
    </location>
</feature>
<reference evidence="10" key="1">
    <citation type="submission" date="2019-08" db="EMBL/GenBank/DDBJ databases">
        <title>Genomic characterization of a novel candidate phylum (ARYD3) from a high temperature, high salinity tertiary oil reservoir in north central Oklahoma, USA.</title>
        <authorList>
            <person name="Youssef N.H."/>
            <person name="Yadav A."/>
            <person name="Elshahed M.S."/>
        </authorList>
    </citation>
    <scope>NUCLEOTIDE SEQUENCE [LARGE SCALE GENOMIC DNA]</scope>
    <source>
        <strain evidence="10">ARYD3</strain>
    </source>
</reference>
<evidence type="ECO:0000256" key="3">
    <source>
        <dbReference type="ARBA" id="ARBA00022448"/>
    </source>
</evidence>
<comment type="similarity">
    <text evidence="2 8">Belongs to the BioY family.</text>
</comment>
<dbReference type="InterPro" id="IPR003784">
    <property type="entry name" value="BioY"/>
</dbReference>
<dbReference type="PANTHER" id="PTHR34295">
    <property type="entry name" value="BIOTIN TRANSPORTER BIOY"/>
    <property type="match status" value="1"/>
</dbReference>
<dbReference type="Proteomes" id="UP000324143">
    <property type="component" value="Unassembled WGS sequence"/>
</dbReference>
<feature type="transmembrane region" description="Helical" evidence="9">
    <location>
        <begin position="79"/>
        <end position="102"/>
    </location>
</feature>
<comment type="caution">
    <text evidence="10">The sequence shown here is derived from an EMBL/GenBank/DDBJ whole genome shotgun (WGS) entry which is preliminary data.</text>
</comment>
<comment type="subcellular location">
    <subcellularLocation>
        <location evidence="1 8">Cell membrane</location>
        <topology evidence="1 8">Multi-pass membrane protein</topology>
    </subcellularLocation>
</comment>
<keyword evidence="7 8" id="KW-0472">Membrane</keyword>
<evidence type="ECO:0000313" key="10">
    <source>
        <dbReference type="EMBL" id="TYB30816.1"/>
    </source>
</evidence>
<dbReference type="GO" id="GO:0015225">
    <property type="term" value="F:biotin transmembrane transporter activity"/>
    <property type="evidence" value="ECO:0007669"/>
    <property type="project" value="UniProtKB-UniRule"/>
</dbReference>
<evidence type="ECO:0000256" key="9">
    <source>
        <dbReference type="SAM" id="Phobius"/>
    </source>
</evidence>
<keyword evidence="5 9" id="KW-0812">Transmembrane</keyword>
<dbReference type="EMBL" id="VSIX01000069">
    <property type="protein sequence ID" value="TYB30816.1"/>
    <property type="molecule type" value="Genomic_DNA"/>
</dbReference>
<evidence type="ECO:0000256" key="5">
    <source>
        <dbReference type="ARBA" id="ARBA00022692"/>
    </source>
</evidence>
<accession>A0A5D0MCT9</accession>
<dbReference type="Pfam" id="PF02632">
    <property type="entry name" value="BioY"/>
    <property type="match status" value="1"/>
</dbReference>
<evidence type="ECO:0000256" key="1">
    <source>
        <dbReference type="ARBA" id="ARBA00004651"/>
    </source>
</evidence>
<keyword evidence="11" id="KW-1185">Reference proteome</keyword>
<name>A0A5D0MCT9_9BACT</name>
<feature type="transmembrane region" description="Helical" evidence="9">
    <location>
        <begin position="7"/>
        <end position="26"/>
    </location>
</feature>
<gene>
    <name evidence="10" type="ORF">FXF47_07200</name>
</gene>
<evidence type="ECO:0000313" key="11">
    <source>
        <dbReference type="Proteomes" id="UP000324143"/>
    </source>
</evidence>
<keyword evidence="3 8" id="KW-0813">Transport</keyword>
<evidence type="ECO:0000256" key="2">
    <source>
        <dbReference type="ARBA" id="ARBA00010692"/>
    </source>
</evidence>
<organism evidence="10 11">
    <name type="scientific">Candidatus Mcinerneyibacterium aminivorans</name>
    <dbReference type="NCBI Taxonomy" id="2703815"/>
    <lineage>
        <taxon>Bacteria</taxon>
        <taxon>Candidatus Macinerneyibacteriota</taxon>
        <taxon>Candidatus Mcinerneyibacteria</taxon>
        <taxon>Candidatus Mcinerneyibacteriales</taxon>
        <taxon>Candidatus Mcinerneyibacteriaceae</taxon>
        <taxon>Candidatus Mcinerneyibacterium</taxon>
    </lineage>
</organism>
<protein>
    <recommendedName>
        <fullName evidence="8">Biotin transporter</fullName>
    </recommendedName>
</protein>
<dbReference type="Gene3D" id="1.10.1760.20">
    <property type="match status" value="1"/>
</dbReference>
<dbReference type="GO" id="GO:0005886">
    <property type="term" value="C:plasma membrane"/>
    <property type="evidence" value="ECO:0007669"/>
    <property type="project" value="UniProtKB-SubCell"/>
</dbReference>
<dbReference type="PANTHER" id="PTHR34295:SF4">
    <property type="entry name" value="BIOTIN TRANSPORTER BIOY-RELATED"/>
    <property type="match status" value="1"/>
</dbReference>